<sequence length="197" mass="22249">MKSLSQTFTRGLLFSLPIAITFGALYWFFNWSESLLRVPLEYLLPVGWYLPGMGLVSGLIIIFVLGLLVQAYLLSQLFTLLEGLLERIPLVKTLYGSARDIMRLFSSSGQDELKKVVLVTLHEDIRMIGFVTNETIPFAQGDDIIAVYVPLSYQVGGHLLYLPRSRCEALDMPVQQAMQQVLTAHISQARVRKETLR</sequence>
<dbReference type="EMBL" id="JAFKCV010000003">
    <property type="protein sequence ID" value="MBN7824812.1"/>
    <property type="molecule type" value="Genomic_DNA"/>
</dbReference>
<reference evidence="2" key="1">
    <citation type="submission" date="2021-03" db="EMBL/GenBank/DDBJ databases">
        <title>novel species isolated from a fishpond in China.</title>
        <authorList>
            <person name="Lu H."/>
            <person name="Cai Z."/>
        </authorList>
    </citation>
    <scope>NUCLEOTIDE SEQUENCE</scope>
    <source>
        <strain evidence="2">JCM 30855</strain>
    </source>
</reference>
<name>A0A939DLF7_9ALTE</name>
<feature type="transmembrane region" description="Helical" evidence="1">
    <location>
        <begin position="12"/>
        <end position="29"/>
    </location>
</feature>
<evidence type="ECO:0000313" key="3">
    <source>
        <dbReference type="Proteomes" id="UP000664654"/>
    </source>
</evidence>
<proteinExistence type="predicted"/>
<keyword evidence="1" id="KW-0472">Membrane</keyword>
<protein>
    <submittedName>
        <fullName evidence="2">DUF502 domain-containing protein</fullName>
    </submittedName>
</protein>
<dbReference type="PANTHER" id="PTHR31876">
    <property type="entry name" value="COV-LIKE PROTEIN 1"/>
    <property type="match status" value="1"/>
</dbReference>
<dbReference type="AlphaFoldDB" id="A0A939DLF7"/>
<dbReference type="PANTHER" id="PTHR31876:SF26">
    <property type="entry name" value="PROTEIN LIKE COV 2"/>
    <property type="match status" value="1"/>
</dbReference>
<dbReference type="InterPro" id="IPR007462">
    <property type="entry name" value="COV1-like"/>
</dbReference>
<accession>A0A939DLF7</accession>
<keyword evidence="1" id="KW-0812">Transmembrane</keyword>
<gene>
    <name evidence="2" type="ORF">J0A66_06180</name>
</gene>
<dbReference type="Pfam" id="PF04367">
    <property type="entry name" value="DUF502"/>
    <property type="match status" value="1"/>
</dbReference>
<organism evidence="2 3">
    <name type="scientific">Bowmanella dokdonensis</name>
    <dbReference type="NCBI Taxonomy" id="751969"/>
    <lineage>
        <taxon>Bacteria</taxon>
        <taxon>Pseudomonadati</taxon>
        <taxon>Pseudomonadota</taxon>
        <taxon>Gammaproteobacteria</taxon>
        <taxon>Alteromonadales</taxon>
        <taxon>Alteromonadaceae</taxon>
        <taxon>Bowmanella</taxon>
    </lineage>
</organism>
<keyword evidence="1" id="KW-1133">Transmembrane helix</keyword>
<evidence type="ECO:0000313" key="2">
    <source>
        <dbReference type="EMBL" id="MBN7824812.1"/>
    </source>
</evidence>
<comment type="caution">
    <text evidence="2">The sequence shown here is derived from an EMBL/GenBank/DDBJ whole genome shotgun (WGS) entry which is preliminary data.</text>
</comment>
<dbReference type="Proteomes" id="UP000664654">
    <property type="component" value="Unassembled WGS sequence"/>
</dbReference>
<dbReference type="RefSeq" id="WP_206572932.1">
    <property type="nucleotide sequence ID" value="NZ_JAFKCV010000003.1"/>
</dbReference>
<feature type="transmembrane region" description="Helical" evidence="1">
    <location>
        <begin position="49"/>
        <end position="74"/>
    </location>
</feature>
<keyword evidence="3" id="KW-1185">Reference proteome</keyword>
<evidence type="ECO:0000256" key="1">
    <source>
        <dbReference type="SAM" id="Phobius"/>
    </source>
</evidence>